<dbReference type="InterPro" id="IPR037140">
    <property type="entry name" value="VHL_beta_dom_sf"/>
</dbReference>
<keyword evidence="4" id="KW-1185">Reference proteome</keyword>
<feature type="domain" description="von Hippel-Lindau disease tumour suppressor beta" evidence="2">
    <location>
        <begin position="9"/>
        <end position="84"/>
    </location>
</feature>
<dbReference type="EMBL" id="BMAU01021309">
    <property type="protein sequence ID" value="GFY11875.1"/>
    <property type="molecule type" value="Genomic_DNA"/>
</dbReference>
<name>A0A8X6SI67_TRICX</name>
<dbReference type="CDD" id="cd05468">
    <property type="entry name" value="pVHL"/>
    <property type="match status" value="1"/>
</dbReference>
<dbReference type="InterPro" id="IPR022772">
    <property type="entry name" value="VHL_tumour_suppress_b/a_dom"/>
</dbReference>
<dbReference type="AlphaFoldDB" id="A0A8X6SI67"/>
<protein>
    <submittedName>
        <fullName evidence="3">VHL domain-containing protein</fullName>
    </submittedName>
</protein>
<dbReference type="Pfam" id="PF01847">
    <property type="entry name" value="VHL"/>
    <property type="match status" value="1"/>
</dbReference>
<evidence type="ECO:0000256" key="1">
    <source>
        <dbReference type="ARBA" id="ARBA00010057"/>
    </source>
</evidence>
<dbReference type="InterPro" id="IPR036208">
    <property type="entry name" value="VHL_sf"/>
</dbReference>
<proteinExistence type="inferred from homology"/>
<accession>A0A8X6SI67</accession>
<gene>
    <name evidence="3" type="primary">AVEN_169972_1</name>
    <name evidence="3" type="ORF">TNCV_4973751</name>
</gene>
<dbReference type="Proteomes" id="UP000887159">
    <property type="component" value="Unassembled WGS sequence"/>
</dbReference>
<dbReference type="FunFam" id="2.60.40.780:FF:000001">
    <property type="entry name" value="von Hippel-Lindau disease tumor suppressor"/>
    <property type="match status" value="1"/>
</dbReference>
<comment type="similarity">
    <text evidence="1">Belongs to the VHL family.</text>
</comment>
<dbReference type="SUPFAM" id="SSF49468">
    <property type="entry name" value="VHL"/>
    <property type="match status" value="1"/>
</dbReference>
<dbReference type="Gene3D" id="2.60.40.780">
    <property type="entry name" value="von Hippel-Lindau disease tumour suppressor, beta domain"/>
    <property type="match status" value="1"/>
</dbReference>
<organism evidence="3 4">
    <name type="scientific">Trichonephila clavipes</name>
    <name type="common">Golden silk orbweaver</name>
    <name type="synonym">Nephila clavipes</name>
    <dbReference type="NCBI Taxonomy" id="2585209"/>
    <lineage>
        <taxon>Eukaryota</taxon>
        <taxon>Metazoa</taxon>
        <taxon>Ecdysozoa</taxon>
        <taxon>Arthropoda</taxon>
        <taxon>Chelicerata</taxon>
        <taxon>Arachnida</taxon>
        <taxon>Araneae</taxon>
        <taxon>Araneomorphae</taxon>
        <taxon>Entelegynae</taxon>
        <taxon>Araneoidea</taxon>
        <taxon>Nephilidae</taxon>
        <taxon>Trichonephila</taxon>
    </lineage>
</organism>
<evidence type="ECO:0000313" key="3">
    <source>
        <dbReference type="EMBL" id="GFY11875.1"/>
    </source>
</evidence>
<reference evidence="3" key="1">
    <citation type="submission" date="2020-08" db="EMBL/GenBank/DDBJ databases">
        <title>Multicomponent nature underlies the extraordinary mechanical properties of spider dragline silk.</title>
        <authorList>
            <person name="Kono N."/>
            <person name="Nakamura H."/>
            <person name="Mori M."/>
            <person name="Yoshida Y."/>
            <person name="Ohtoshi R."/>
            <person name="Malay A.D."/>
            <person name="Moran D.A.P."/>
            <person name="Tomita M."/>
            <person name="Numata K."/>
            <person name="Arakawa K."/>
        </authorList>
    </citation>
    <scope>NUCLEOTIDE SEQUENCE</scope>
</reference>
<sequence>MARVISTFRSGPSRKGCWLRVINETSRTVTIIWIDYHGREVNYALLKPKDTQTIHSYEGHPWLCRDSVTNRRLLLNKNEIFVYQRDPLAGGVNVLVPVVEVVLSIPMFSMLDISADLVTRCISKLAIKRVHRKLNQEGIKEKKKALEISLGNGTQDVPPSHIEMYLGLEMERLGLRGSFLTKRIGELTLFAALKLWNRN</sequence>
<evidence type="ECO:0000313" key="4">
    <source>
        <dbReference type="Proteomes" id="UP000887159"/>
    </source>
</evidence>
<dbReference type="InterPro" id="IPR024053">
    <property type="entry name" value="VHL_beta_dom"/>
</dbReference>
<comment type="caution">
    <text evidence="3">The sequence shown here is derived from an EMBL/GenBank/DDBJ whole genome shotgun (WGS) entry which is preliminary data.</text>
</comment>
<evidence type="ECO:0000259" key="2">
    <source>
        <dbReference type="Pfam" id="PF01847"/>
    </source>
</evidence>